<dbReference type="GO" id="GO:0016020">
    <property type="term" value="C:membrane"/>
    <property type="evidence" value="ECO:0007669"/>
    <property type="project" value="InterPro"/>
</dbReference>
<dbReference type="Proteomes" id="UP000249725">
    <property type="component" value="Unassembled WGS sequence"/>
</dbReference>
<feature type="transmembrane region" description="Helical" evidence="1">
    <location>
        <begin position="39"/>
        <end position="56"/>
    </location>
</feature>
<keyword evidence="1" id="KW-1133">Transmembrane helix</keyword>
<organism evidence="2 3">
    <name type="scientific">Phenylobacterium deserti</name>
    <dbReference type="NCBI Taxonomy" id="1914756"/>
    <lineage>
        <taxon>Bacteria</taxon>
        <taxon>Pseudomonadati</taxon>
        <taxon>Pseudomonadota</taxon>
        <taxon>Alphaproteobacteria</taxon>
        <taxon>Caulobacterales</taxon>
        <taxon>Caulobacteraceae</taxon>
        <taxon>Phenylobacterium</taxon>
    </lineage>
</organism>
<sequence>MYANGAACAVDADWVGRLGSGMNQVAPDRTAFRAELRRSFETALIAAAGAGVFVLLKVPAGPVLGALLFTAAAALAGRKLGWSRRVRNLLFLLTGLGAGASVTPAAVMAAKTWPLSLAALVVSTAAMWSLGAIVFARLSRADRTTAMFASAPGALSAVMVLAEEQQANVVGVAVAQTLRISTLVAMAPLALSFGHPTPMEPHAAPLLGGAVGWLVLAVSVLAGVALAHRLRWPVPIFLGAMTGSALVHGTGFVAAALPPQSFQVAAAGIGAVIGSRFSGIRLSDLLRLLPPSLASLVVMAVVGAPLGAAVGWMVGVGPAAGLMAFAPGSMEMMVAVSITLNAHPAYVAAHHLSRTILLLAALPWLARRRQPES</sequence>
<dbReference type="AlphaFoldDB" id="A0A328ADF5"/>
<feature type="transmembrane region" description="Helical" evidence="1">
    <location>
        <begin position="292"/>
        <end position="325"/>
    </location>
</feature>
<dbReference type="OrthoDB" id="7157734at2"/>
<proteinExistence type="predicted"/>
<dbReference type="GO" id="GO:0010468">
    <property type="term" value="P:regulation of gene expression"/>
    <property type="evidence" value="ECO:0007669"/>
    <property type="project" value="InterPro"/>
</dbReference>
<dbReference type="NCBIfam" id="TIGR03082">
    <property type="entry name" value="Gneg_AbrB_dup"/>
    <property type="match status" value="1"/>
</dbReference>
<evidence type="ECO:0008006" key="4">
    <source>
        <dbReference type="Google" id="ProtNLM"/>
    </source>
</evidence>
<feature type="transmembrane region" description="Helical" evidence="1">
    <location>
        <begin position="234"/>
        <end position="256"/>
    </location>
</feature>
<name>A0A328ADF5_9CAUL</name>
<feature type="transmembrane region" description="Helical" evidence="1">
    <location>
        <begin position="115"/>
        <end position="138"/>
    </location>
</feature>
<feature type="transmembrane region" description="Helical" evidence="1">
    <location>
        <begin position="262"/>
        <end position="280"/>
    </location>
</feature>
<feature type="transmembrane region" description="Helical" evidence="1">
    <location>
        <begin position="89"/>
        <end position="109"/>
    </location>
</feature>
<comment type="caution">
    <text evidence="2">The sequence shown here is derived from an EMBL/GenBank/DDBJ whole genome shotgun (WGS) entry which is preliminary data.</text>
</comment>
<keyword evidence="3" id="KW-1185">Reference proteome</keyword>
<dbReference type="Pfam" id="PF05145">
    <property type="entry name" value="AbrB"/>
    <property type="match status" value="1"/>
</dbReference>
<dbReference type="InterPro" id="IPR017516">
    <property type="entry name" value="AbrB_dup"/>
</dbReference>
<keyword evidence="1" id="KW-0472">Membrane</keyword>
<feature type="transmembrane region" description="Helical" evidence="1">
    <location>
        <begin position="169"/>
        <end position="191"/>
    </location>
</feature>
<evidence type="ECO:0000313" key="3">
    <source>
        <dbReference type="Proteomes" id="UP000249725"/>
    </source>
</evidence>
<accession>A0A328ADF5</accession>
<dbReference type="EMBL" id="QFYR01000006">
    <property type="protein sequence ID" value="RAK50758.1"/>
    <property type="molecule type" value="Genomic_DNA"/>
</dbReference>
<reference evidence="3" key="1">
    <citation type="submission" date="2018-05" db="EMBL/GenBank/DDBJ databases">
        <authorList>
            <person name="Li X."/>
        </authorList>
    </citation>
    <scope>NUCLEOTIDE SEQUENCE [LARGE SCALE GENOMIC DNA]</scope>
    <source>
        <strain evidence="3">YIM 73061</strain>
    </source>
</reference>
<protein>
    <recommendedName>
        <fullName evidence="4">AbrB family transcriptional regulator</fullName>
    </recommendedName>
</protein>
<gene>
    <name evidence="2" type="ORF">DJ018_18625</name>
</gene>
<dbReference type="PANTHER" id="PTHR38457:SF1">
    <property type="entry name" value="REGULATOR ABRB-RELATED"/>
    <property type="match status" value="1"/>
</dbReference>
<feature type="transmembrane region" description="Helical" evidence="1">
    <location>
        <begin position="62"/>
        <end position="77"/>
    </location>
</feature>
<feature type="transmembrane region" description="Helical" evidence="1">
    <location>
        <begin position="203"/>
        <end position="227"/>
    </location>
</feature>
<dbReference type="PANTHER" id="PTHR38457">
    <property type="entry name" value="REGULATOR ABRB-RELATED"/>
    <property type="match status" value="1"/>
</dbReference>
<keyword evidence="1" id="KW-0812">Transmembrane</keyword>
<evidence type="ECO:0000313" key="2">
    <source>
        <dbReference type="EMBL" id="RAK50758.1"/>
    </source>
</evidence>
<evidence type="ECO:0000256" key="1">
    <source>
        <dbReference type="SAM" id="Phobius"/>
    </source>
</evidence>
<dbReference type="PIRSF" id="PIRSF038991">
    <property type="entry name" value="Protein_AbrB"/>
    <property type="match status" value="1"/>
</dbReference>
<dbReference type="InterPro" id="IPR007820">
    <property type="entry name" value="AbrB_fam"/>
</dbReference>